<reference evidence="4 5" key="1">
    <citation type="submission" date="2020-05" db="EMBL/GenBank/DDBJ databases">
        <title>Paenibacillus glebae, sp. nov., Paenibacillus humi sp. nov., Paenibacillus pedi sp. nov., Paenibacillus terrestris sp. nov. and Paenibacillus terricola sp. nov., isolated from a forest top soil sample.</title>
        <authorList>
            <person name="Qi S."/>
            <person name="Carlier A."/>
            <person name="Cnockaert M."/>
            <person name="Vandamme P."/>
        </authorList>
    </citation>
    <scope>NUCLEOTIDE SEQUENCE [LARGE SCALE GENOMIC DNA]</scope>
    <source>
        <strain evidence="4 5">LMG 29502</strain>
    </source>
</reference>
<dbReference type="Gene3D" id="3.30.360.10">
    <property type="entry name" value="Dihydrodipicolinate Reductase, domain 2"/>
    <property type="match status" value="1"/>
</dbReference>
<gene>
    <name evidence="4" type="ORF">HQN87_23440</name>
</gene>
<accession>A0ABX2DVX7</accession>
<comment type="caution">
    <text evidence="4">The sequence shown here is derived from an EMBL/GenBank/DDBJ whole genome shotgun (WGS) entry which is preliminary data.</text>
</comment>
<keyword evidence="5" id="KW-1185">Reference proteome</keyword>
<dbReference type="SUPFAM" id="SSF51735">
    <property type="entry name" value="NAD(P)-binding Rossmann-fold domains"/>
    <property type="match status" value="1"/>
</dbReference>
<feature type="domain" description="Gfo/Idh/MocA-like oxidoreductase N-terminal" evidence="2">
    <location>
        <begin position="16"/>
        <end position="136"/>
    </location>
</feature>
<dbReference type="Pfam" id="PF01408">
    <property type="entry name" value="GFO_IDH_MocA"/>
    <property type="match status" value="1"/>
</dbReference>
<organism evidence="4 5">
    <name type="scientific">Paenibacillus tritici</name>
    <dbReference type="NCBI Taxonomy" id="1873425"/>
    <lineage>
        <taxon>Bacteria</taxon>
        <taxon>Bacillati</taxon>
        <taxon>Bacillota</taxon>
        <taxon>Bacilli</taxon>
        <taxon>Bacillales</taxon>
        <taxon>Paenibacillaceae</taxon>
        <taxon>Paenibacillus</taxon>
    </lineage>
</organism>
<dbReference type="PANTHER" id="PTHR43818:SF11">
    <property type="entry name" value="BCDNA.GH03377"/>
    <property type="match status" value="1"/>
</dbReference>
<evidence type="ECO:0000256" key="1">
    <source>
        <dbReference type="ARBA" id="ARBA00023002"/>
    </source>
</evidence>
<dbReference type="InterPro" id="IPR050463">
    <property type="entry name" value="Gfo/Idh/MocA_oxidrdct_glycsds"/>
</dbReference>
<dbReference type="PANTHER" id="PTHR43818">
    <property type="entry name" value="BCDNA.GH03377"/>
    <property type="match status" value="1"/>
</dbReference>
<protein>
    <submittedName>
        <fullName evidence="4">Gfo/Idh/MocA family oxidoreductase</fullName>
    </submittedName>
</protein>
<dbReference type="EMBL" id="JABMKX010000013">
    <property type="protein sequence ID" value="NQX48287.1"/>
    <property type="molecule type" value="Genomic_DNA"/>
</dbReference>
<name>A0ABX2DVX7_9BACL</name>
<dbReference type="InterPro" id="IPR036291">
    <property type="entry name" value="NAD(P)-bd_dom_sf"/>
</dbReference>
<dbReference type="InterPro" id="IPR055170">
    <property type="entry name" value="GFO_IDH_MocA-like_dom"/>
</dbReference>
<sequence length="336" mass="36523">MAEADPEEDTELSKIINWGIIGCGDVTEVKSGPALQKAEGSQLTAVMRRNGALAEDYARRHGVPGWYSLATDLLNDPGVNAVYIATPPSTHMEYTLAAAHAGKPVYVEKPMALNTAECEAMIAACGQAGVPLYVAYYRRGLPRFRKVKEWLDTGAIGEPRFVRTLHMTKPLTAVSEENWRVDPAISGGGLLLDVGSHTLDLLDFLLGPIQDVSGHASNFGSPYTPEDTVSGRYRFESGVHGTGIWCFNAFSNEDVTEIVGSRGSITFSTFAEQPVILRTEDGEQPEFIAHPPHIQQPLIQSIVDELLGYGTALSTGDTAIRTSRVMDELVRNYNGR</sequence>
<dbReference type="Gene3D" id="3.40.50.720">
    <property type="entry name" value="NAD(P)-binding Rossmann-like Domain"/>
    <property type="match status" value="1"/>
</dbReference>
<evidence type="ECO:0000259" key="2">
    <source>
        <dbReference type="Pfam" id="PF01408"/>
    </source>
</evidence>
<evidence type="ECO:0000259" key="3">
    <source>
        <dbReference type="Pfam" id="PF22725"/>
    </source>
</evidence>
<dbReference type="InterPro" id="IPR000683">
    <property type="entry name" value="Gfo/Idh/MocA-like_OxRdtase_N"/>
</dbReference>
<evidence type="ECO:0000313" key="5">
    <source>
        <dbReference type="Proteomes" id="UP000711047"/>
    </source>
</evidence>
<evidence type="ECO:0000313" key="4">
    <source>
        <dbReference type="EMBL" id="NQX48287.1"/>
    </source>
</evidence>
<dbReference type="Pfam" id="PF22725">
    <property type="entry name" value="GFO_IDH_MocA_C3"/>
    <property type="match status" value="1"/>
</dbReference>
<dbReference type="SUPFAM" id="SSF55347">
    <property type="entry name" value="Glyceraldehyde-3-phosphate dehydrogenase-like, C-terminal domain"/>
    <property type="match status" value="1"/>
</dbReference>
<keyword evidence="1" id="KW-0560">Oxidoreductase</keyword>
<proteinExistence type="predicted"/>
<feature type="domain" description="GFO/IDH/MocA-like oxidoreductase" evidence="3">
    <location>
        <begin position="144"/>
        <end position="265"/>
    </location>
</feature>
<dbReference type="Proteomes" id="UP000711047">
    <property type="component" value="Unassembled WGS sequence"/>
</dbReference>